<keyword evidence="2" id="KW-1185">Reference proteome</keyword>
<dbReference type="EMBL" id="JOTN01000012">
    <property type="protein sequence ID" value="KEK18706.1"/>
    <property type="molecule type" value="Genomic_DNA"/>
</dbReference>
<dbReference type="STRING" id="574376.BAMA_04150"/>
<evidence type="ECO:0000313" key="1">
    <source>
        <dbReference type="EMBL" id="KEK18706.1"/>
    </source>
</evidence>
<protein>
    <submittedName>
        <fullName evidence="1">Uncharacterized protein</fullName>
    </submittedName>
</protein>
<accession>A0A073JWR3</accession>
<dbReference type="Proteomes" id="UP000027822">
    <property type="component" value="Unassembled WGS sequence"/>
</dbReference>
<dbReference type="AlphaFoldDB" id="A0A073JWR3"/>
<name>A0A073JWR3_9BACI</name>
<evidence type="ECO:0000313" key="2">
    <source>
        <dbReference type="Proteomes" id="UP000027822"/>
    </source>
</evidence>
<dbReference type="eggNOG" id="COG1182">
    <property type="taxonomic scope" value="Bacteria"/>
</dbReference>
<gene>
    <name evidence="1" type="ORF">BAMA_04150</name>
</gene>
<organism evidence="1 2">
    <name type="scientific">Bacillus manliponensis</name>
    <dbReference type="NCBI Taxonomy" id="574376"/>
    <lineage>
        <taxon>Bacteria</taxon>
        <taxon>Bacillati</taxon>
        <taxon>Bacillota</taxon>
        <taxon>Bacilli</taxon>
        <taxon>Bacillales</taxon>
        <taxon>Bacillaceae</taxon>
        <taxon>Bacillus</taxon>
        <taxon>Bacillus cereus group</taxon>
    </lineage>
</organism>
<proteinExistence type="predicted"/>
<sequence>MTTVLFVKVNNRPASQAVSVKLYKAFLASYKKSHLHDTINVVFLFKKQYHRYKSVCTSV</sequence>
<reference evidence="1 2" key="1">
    <citation type="submission" date="2014-06" db="EMBL/GenBank/DDBJ databases">
        <title>Draft genome sequence of Bacillus manliponensis JCM 15802 (MCCC 1A00708).</title>
        <authorList>
            <person name="Lai Q."/>
            <person name="Liu Y."/>
            <person name="Shao Z."/>
        </authorList>
    </citation>
    <scope>NUCLEOTIDE SEQUENCE [LARGE SCALE GENOMIC DNA]</scope>
    <source>
        <strain evidence="1 2">JCM 15802</strain>
    </source>
</reference>
<comment type="caution">
    <text evidence="1">The sequence shown here is derived from an EMBL/GenBank/DDBJ whole genome shotgun (WGS) entry which is preliminary data.</text>
</comment>